<dbReference type="InterPro" id="IPR052892">
    <property type="entry name" value="NA-targeting_endonuclease"/>
</dbReference>
<dbReference type="Gene3D" id="1.10.30.50">
    <property type="match status" value="1"/>
</dbReference>
<keyword evidence="2" id="KW-0378">Hydrolase</keyword>
<dbReference type="SMART" id="SM00507">
    <property type="entry name" value="HNHc"/>
    <property type="match status" value="1"/>
</dbReference>
<dbReference type="AlphaFoldDB" id="D0LYP9"/>
<dbReference type="RefSeq" id="WP_012830507.1">
    <property type="nucleotide sequence ID" value="NC_013440.1"/>
</dbReference>
<dbReference type="Proteomes" id="UP000001880">
    <property type="component" value="Chromosome"/>
</dbReference>
<dbReference type="PANTHER" id="PTHR33877">
    <property type="entry name" value="SLL1193 PROTEIN"/>
    <property type="match status" value="1"/>
</dbReference>
<dbReference type="InterPro" id="IPR003615">
    <property type="entry name" value="HNH_nuc"/>
</dbReference>
<dbReference type="CDD" id="cd00085">
    <property type="entry name" value="HNHc"/>
    <property type="match status" value="1"/>
</dbReference>
<dbReference type="PANTHER" id="PTHR33877:SF2">
    <property type="entry name" value="OS07G0170200 PROTEIN"/>
    <property type="match status" value="1"/>
</dbReference>
<accession>D0LYP9</accession>
<keyword evidence="2" id="KW-0255">Endonuclease</keyword>
<keyword evidence="2" id="KW-0540">Nuclease</keyword>
<keyword evidence="3" id="KW-1185">Reference proteome</keyword>
<evidence type="ECO:0000259" key="1">
    <source>
        <dbReference type="SMART" id="SM00507"/>
    </source>
</evidence>
<dbReference type="Pfam" id="PF14279">
    <property type="entry name" value="HNH_5"/>
    <property type="match status" value="1"/>
</dbReference>
<gene>
    <name evidence="2" type="ordered locus">Hoch_5432</name>
</gene>
<dbReference type="eggNOG" id="COG1403">
    <property type="taxonomic scope" value="Bacteria"/>
</dbReference>
<evidence type="ECO:0000313" key="2">
    <source>
        <dbReference type="EMBL" id="ACY17915.1"/>
    </source>
</evidence>
<dbReference type="HOGENOM" id="CLU_099824_3_0_7"/>
<evidence type="ECO:0000313" key="3">
    <source>
        <dbReference type="Proteomes" id="UP000001880"/>
    </source>
</evidence>
<reference evidence="2 3" key="1">
    <citation type="journal article" date="2010" name="Stand. Genomic Sci.">
        <title>Complete genome sequence of Haliangium ochraceum type strain (SMP-2).</title>
        <authorList>
            <consortium name="US DOE Joint Genome Institute (JGI-PGF)"/>
            <person name="Ivanova N."/>
            <person name="Daum C."/>
            <person name="Lang E."/>
            <person name="Abt B."/>
            <person name="Kopitz M."/>
            <person name="Saunders E."/>
            <person name="Lapidus A."/>
            <person name="Lucas S."/>
            <person name="Glavina Del Rio T."/>
            <person name="Nolan M."/>
            <person name="Tice H."/>
            <person name="Copeland A."/>
            <person name="Cheng J.F."/>
            <person name="Chen F."/>
            <person name="Bruce D."/>
            <person name="Goodwin L."/>
            <person name="Pitluck S."/>
            <person name="Mavromatis K."/>
            <person name="Pati A."/>
            <person name="Mikhailova N."/>
            <person name="Chen A."/>
            <person name="Palaniappan K."/>
            <person name="Land M."/>
            <person name="Hauser L."/>
            <person name="Chang Y.J."/>
            <person name="Jeffries C.D."/>
            <person name="Detter J.C."/>
            <person name="Brettin T."/>
            <person name="Rohde M."/>
            <person name="Goker M."/>
            <person name="Bristow J."/>
            <person name="Markowitz V."/>
            <person name="Eisen J.A."/>
            <person name="Hugenholtz P."/>
            <person name="Kyrpides N.C."/>
            <person name="Klenk H.P."/>
        </authorList>
    </citation>
    <scope>NUCLEOTIDE SEQUENCE [LARGE SCALE GENOMIC DNA]</scope>
    <source>
        <strain evidence="3">DSM 14365 / CIP 107738 / JCM 11303 / AJ 13395 / SMP-2</strain>
    </source>
</reference>
<sequence>MRTLLLNSSYEPLRIISWQRAVTLFYLDKVEVVRSYDKVLRSASRVLPTPAVVRLFRFVRRHQVRIAFSRRNVFLRDGYRCQYCGEVLPAAELTTDHVVPRSRGGPTSWDNVVTACSPCNRRKGGRSPAQAHMELAKRPRRPAHLPGLAARIRRHDAPPSWHDFLHTSSTIESA</sequence>
<dbReference type="EMBL" id="CP001804">
    <property type="protein sequence ID" value="ACY17915.1"/>
    <property type="molecule type" value="Genomic_DNA"/>
</dbReference>
<proteinExistence type="predicted"/>
<protein>
    <submittedName>
        <fullName evidence="2">HNH endonuclease</fullName>
    </submittedName>
</protein>
<feature type="domain" description="HNH nuclease" evidence="1">
    <location>
        <begin position="68"/>
        <end position="121"/>
    </location>
</feature>
<name>D0LYP9_HALO1</name>
<dbReference type="STRING" id="502025.Hoch_5432"/>
<dbReference type="KEGG" id="hoh:Hoch_5432"/>
<dbReference type="GO" id="GO:0004519">
    <property type="term" value="F:endonuclease activity"/>
    <property type="evidence" value="ECO:0007669"/>
    <property type="project" value="UniProtKB-KW"/>
</dbReference>
<organism evidence="2 3">
    <name type="scientific">Haliangium ochraceum (strain DSM 14365 / JCM 11303 / SMP-2)</name>
    <dbReference type="NCBI Taxonomy" id="502025"/>
    <lineage>
        <taxon>Bacteria</taxon>
        <taxon>Pseudomonadati</taxon>
        <taxon>Myxococcota</taxon>
        <taxon>Polyangia</taxon>
        <taxon>Haliangiales</taxon>
        <taxon>Kofleriaceae</taxon>
        <taxon>Haliangium</taxon>
    </lineage>
</organism>
<dbReference type="InterPro" id="IPR029471">
    <property type="entry name" value="HNH_5"/>
</dbReference>